<gene>
    <name evidence="3" type="ORF">BSL78_23680</name>
</gene>
<dbReference type="GO" id="GO:0016020">
    <property type="term" value="C:membrane"/>
    <property type="evidence" value="ECO:0007669"/>
    <property type="project" value="GOC"/>
</dbReference>
<reference evidence="3 4" key="1">
    <citation type="journal article" date="2017" name="PLoS Biol.">
        <title>The sea cucumber genome provides insights into morphological evolution and visceral regeneration.</title>
        <authorList>
            <person name="Zhang X."/>
            <person name="Sun L."/>
            <person name="Yuan J."/>
            <person name="Sun Y."/>
            <person name="Gao Y."/>
            <person name="Zhang L."/>
            <person name="Li S."/>
            <person name="Dai H."/>
            <person name="Hamel J.F."/>
            <person name="Liu C."/>
            <person name="Yu Y."/>
            <person name="Liu S."/>
            <person name="Lin W."/>
            <person name="Guo K."/>
            <person name="Jin S."/>
            <person name="Xu P."/>
            <person name="Storey K.B."/>
            <person name="Huan P."/>
            <person name="Zhang T."/>
            <person name="Zhou Y."/>
            <person name="Zhang J."/>
            <person name="Lin C."/>
            <person name="Li X."/>
            <person name="Xing L."/>
            <person name="Huo D."/>
            <person name="Sun M."/>
            <person name="Wang L."/>
            <person name="Mercier A."/>
            <person name="Li F."/>
            <person name="Yang H."/>
            <person name="Xiang J."/>
        </authorList>
    </citation>
    <scope>NUCLEOTIDE SEQUENCE [LARGE SCALE GENOMIC DNA]</scope>
    <source>
        <strain evidence="3">Shaxun</strain>
        <tissue evidence="3">Muscle</tissue>
    </source>
</reference>
<keyword evidence="1 2" id="KW-0472">Membrane</keyword>
<evidence type="ECO:0000313" key="4">
    <source>
        <dbReference type="Proteomes" id="UP000230750"/>
    </source>
</evidence>
<dbReference type="GO" id="GO:0006506">
    <property type="term" value="P:GPI anchor biosynthetic process"/>
    <property type="evidence" value="ECO:0007669"/>
    <property type="project" value="InterPro"/>
</dbReference>
<evidence type="ECO:0000256" key="2">
    <source>
        <dbReference type="SAM" id="Phobius"/>
    </source>
</evidence>
<dbReference type="GO" id="GO:0005783">
    <property type="term" value="C:endoplasmic reticulum"/>
    <property type="evidence" value="ECO:0007669"/>
    <property type="project" value="TreeGrafter"/>
</dbReference>
<evidence type="ECO:0000256" key="1">
    <source>
        <dbReference type="ARBA" id="ARBA00023136"/>
    </source>
</evidence>
<dbReference type="SUPFAM" id="SSF56300">
    <property type="entry name" value="Metallo-dependent phosphatases"/>
    <property type="match status" value="1"/>
</dbReference>
<keyword evidence="2" id="KW-0812">Transmembrane</keyword>
<feature type="transmembrane region" description="Helical" evidence="2">
    <location>
        <begin position="181"/>
        <end position="197"/>
    </location>
</feature>
<proteinExistence type="predicted"/>
<dbReference type="OrthoDB" id="5977743at2759"/>
<organism evidence="3 4">
    <name type="scientific">Stichopus japonicus</name>
    <name type="common">Sea cucumber</name>
    <dbReference type="NCBI Taxonomy" id="307972"/>
    <lineage>
        <taxon>Eukaryota</taxon>
        <taxon>Metazoa</taxon>
        <taxon>Echinodermata</taxon>
        <taxon>Eleutherozoa</taxon>
        <taxon>Echinozoa</taxon>
        <taxon>Holothuroidea</taxon>
        <taxon>Aspidochirotacea</taxon>
        <taxon>Aspidochirotida</taxon>
        <taxon>Stichopodidae</taxon>
        <taxon>Apostichopus</taxon>
    </lineage>
</organism>
<dbReference type="InterPro" id="IPR029052">
    <property type="entry name" value="Metallo-depent_PP-like"/>
</dbReference>
<keyword evidence="4" id="KW-1185">Reference proteome</keyword>
<dbReference type="Proteomes" id="UP000230750">
    <property type="component" value="Unassembled WGS sequence"/>
</dbReference>
<dbReference type="InterPro" id="IPR033308">
    <property type="entry name" value="PGAP5/Cdc1/Ted1"/>
</dbReference>
<keyword evidence="2" id="KW-1133">Transmembrane helix</keyword>
<accession>A0A2G8JUS4</accession>
<evidence type="ECO:0000313" key="3">
    <source>
        <dbReference type="EMBL" id="PIK39488.1"/>
    </source>
</evidence>
<protein>
    <submittedName>
        <fullName evidence="3">Putative metallophosphoesterase 1-like</fullName>
    </submittedName>
</protein>
<sequence length="204" mass="24134">MERAEQFENYFSPINEIIEYKHIRFYKIDFLPYLHAIPEPKLDTKLQKLLTKFNSMPSEGETRVLLSHHAISDIMLHRHITIMQTLHPSYAFSGHSHDSGFVVHDLQKLMKFFNNIMNKPKQGNDVDPRGNIKMDEYKVPTCNYATGVPNTAYGVASIGTDGELHYALLWLPSRFRQLRCYMFYLIAVGLYTLWKWCRRRRQYR</sequence>
<dbReference type="AlphaFoldDB" id="A0A2G8JUS4"/>
<dbReference type="STRING" id="307972.A0A2G8JUS4"/>
<dbReference type="EMBL" id="MRZV01001234">
    <property type="protein sequence ID" value="PIK39488.1"/>
    <property type="molecule type" value="Genomic_DNA"/>
</dbReference>
<name>A0A2G8JUS4_STIJA</name>
<dbReference type="PANTHER" id="PTHR13315:SF4">
    <property type="entry name" value="METALLOPHOSPHOESTERASE, ISOFORM E"/>
    <property type="match status" value="1"/>
</dbReference>
<comment type="caution">
    <text evidence="3">The sequence shown here is derived from an EMBL/GenBank/DDBJ whole genome shotgun (WGS) entry which is preliminary data.</text>
</comment>
<dbReference type="PANTHER" id="PTHR13315">
    <property type="entry name" value="METALLO PHOSPHOESTERASE RELATED"/>
    <property type="match status" value="1"/>
</dbReference>